<dbReference type="GO" id="GO:0052621">
    <property type="term" value="F:diguanylate cyclase activity"/>
    <property type="evidence" value="ECO:0007669"/>
    <property type="project" value="TreeGrafter"/>
</dbReference>
<feature type="transmembrane region" description="Helical" evidence="1">
    <location>
        <begin position="220"/>
        <end position="238"/>
    </location>
</feature>
<comment type="caution">
    <text evidence="3">The sequence shown here is derived from an EMBL/GenBank/DDBJ whole genome shotgun (WGS) entry which is preliminary data.</text>
</comment>
<dbReference type="InterPro" id="IPR000160">
    <property type="entry name" value="GGDEF_dom"/>
</dbReference>
<protein>
    <submittedName>
        <fullName evidence="3">GGDEF domain-containing protein</fullName>
    </submittedName>
</protein>
<keyword evidence="4" id="KW-1185">Reference proteome</keyword>
<organism evidence="3 4">
    <name type="scientific">Anthropogastromicrobium aceti</name>
    <dbReference type="NCBI Taxonomy" id="2981768"/>
    <lineage>
        <taxon>Bacteria</taxon>
        <taxon>Bacillati</taxon>
        <taxon>Bacillota</taxon>
        <taxon>Clostridia</taxon>
        <taxon>Lachnospirales</taxon>
        <taxon>Lachnospiraceae</taxon>
        <taxon>Anthropogastromicrobium</taxon>
    </lineage>
</organism>
<dbReference type="SUPFAM" id="SSF55073">
    <property type="entry name" value="Nucleotide cyclase"/>
    <property type="match status" value="1"/>
</dbReference>
<dbReference type="InterPro" id="IPR029787">
    <property type="entry name" value="Nucleotide_cyclase"/>
</dbReference>
<dbReference type="InterPro" id="IPR043128">
    <property type="entry name" value="Rev_trsase/Diguanyl_cyclase"/>
</dbReference>
<dbReference type="Gene3D" id="3.30.70.270">
    <property type="match status" value="1"/>
</dbReference>
<dbReference type="InterPro" id="IPR050469">
    <property type="entry name" value="Diguanylate_Cyclase"/>
</dbReference>
<dbReference type="EMBL" id="JAJEQN010000072">
    <property type="protein sequence ID" value="MCC2223102.1"/>
    <property type="molecule type" value="Genomic_DNA"/>
</dbReference>
<reference evidence="3 4" key="1">
    <citation type="submission" date="2021-10" db="EMBL/GenBank/DDBJ databases">
        <title>Anaerobic single-cell dispensing facilitates the cultivation of human gut bacteria.</title>
        <authorList>
            <person name="Afrizal A."/>
        </authorList>
    </citation>
    <scope>NUCLEOTIDE SEQUENCE [LARGE SCALE GENOMIC DNA]</scope>
    <source>
        <strain evidence="3 4">CLA-AA-H224</strain>
    </source>
</reference>
<gene>
    <name evidence="3" type="ORF">LKD48_16000</name>
</gene>
<evidence type="ECO:0000259" key="2">
    <source>
        <dbReference type="PROSITE" id="PS50887"/>
    </source>
</evidence>
<dbReference type="AlphaFoldDB" id="A0AAE3E6C7"/>
<dbReference type="FunFam" id="3.30.70.270:FF:000001">
    <property type="entry name" value="Diguanylate cyclase domain protein"/>
    <property type="match status" value="1"/>
</dbReference>
<evidence type="ECO:0000313" key="3">
    <source>
        <dbReference type="EMBL" id="MCC2223102.1"/>
    </source>
</evidence>
<evidence type="ECO:0000313" key="4">
    <source>
        <dbReference type="Proteomes" id="UP001198200"/>
    </source>
</evidence>
<dbReference type="PROSITE" id="PS50887">
    <property type="entry name" value="GGDEF"/>
    <property type="match status" value="1"/>
</dbReference>
<dbReference type="SMART" id="SM00267">
    <property type="entry name" value="GGDEF"/>
    <property type="match status" value="1"/>
</dbReference>
<dbReference type="PANTHER" id="PTHR45138:SF9">
    <property type="entry name" value="DIGUANYLATE CYCLASE DGCM-RELATED"/>
    <property type="match status" value="1"/>
</dbReference>
<feature type="domain" description="GGDEF" evidence="2">
    <location>
        <begin position="318"/>
        <end position="447"/>
    </location>
</feature>
<keyword evidence="1" id="KW-0472">Membrane</keyword>
<feature type="transmembrane region" description="Helical" evidence="1">
    <location>
        <begin position="12"/>
        <end position="32"/>
    </location>
</feature>
<dbReference type="PANTHER" id="PTHR45138">
    <property type="entry name" value="REGULATORY COMPONENTS OF SENSORY TRANSDUCTION SYSTEM"/>
    <property type="match status" value="1"/>
</dbReference>
<keyword evidence="1" id="KW-1133">Transmembrane helix</keyword>
<sequence>MRAKRKIEIRKVSCVGLWITLLLALAFVFLIIQGENEFFALNESTEQYIQGEKAVQQFEKGADYLTEQVRMYVMTGDTSYMDAYFVESNQVKSREKALDIFKNYFDRTSSFSALKAALDSSLELMTTEYYAMRLVCEANDVLQSSWPDEIKAVELSKEDEKLSDDEKIEKAQHLVTEKTYQEMKDIIAEEVTNCETKLIRQTRHYQGKTMTIFSSMYSKLQIGIVLMVILMISSYVMMRRLIVKPLISYDESIKLGEILPVIGAVELQNLAVTYNEIYVANKETEKLIRHEAEHDPLTDLLNRGSFNKLIHIYETGESPFALILVDVDVFKAVNDTFGHGIGDQILRKVASVLKKQFRNIDYVCRIGGDEFAVIMVNSASDKRCTIQKKIEEANEELSNPTDSLPAVSLSVGVAFSDRKNPNGSISNDADTALYYIKEHGRHNCGFY</sequence>
<dbReference type="Pfam" id="PF00990">
    <property type="entry name" value="GGDEF"/>
    <property type="match status" value="1"/>
</dbReference>
<dbReference type="Proteomes" id="UP001198200">
    <property type="component" value="Unassembled WGS sequence"/>
</dbReference>
<dbReference type="NCBIfam" id="TIGR00254">
    <property type="entry name" value="GGDEF"/>
    <property type="match status" value="1"/>
</dbReference>
<proteinExistence type="predicted"/>
<dbReference type="RefSeq" id="WP_308732596.1">
    <property type="nucleotide sequence ID" value="NZ_JAJEQN010000072.1"/>
</dbReference>
<keyword evidence="1" id="KW-0812">Transmembrane</keyword>
<name>A0AAE3E6C7_9FIRM</name>
<dbReference type="CDD" id="cd01949">
    <property type="entry name" value="GGDEF"/>
    <property type="match status" value="1"/>
</dbReference>
<accession>A0AAE3E6C7</accession>
<evidence type="ECO:0000256" key="1">
    <source>
        <dbReference type="SAM" id="Phobius"/>
    </source>
</evidence>